<reference evidence="2 3" key="1">
    <citation type="submission" date="2017-08" db="EMBL/GenBank/DDBJ databases">
        <title>Infants hospitalized years apart are colonized by the same room-sourced microbial strains.</title>
        <authorList>
            <person name="Brooks B."/>
            <person name="Olm M.R."/>
            <person name="Firek B.A."/>
            <person name="Baker R."/>
            <person name="Thomas B.C."/>
            <person name="Morowitz M.J."/>
            <person name="Banfield J.F."/>
        </authorList>
    </citation>
    <scope>NUCLEOTIDE SEQUENCE [LARGE SCALE GENOMIC DNA]</scope>
    <source>
        <strain evidence="2">S2_005_001_R1_22</strain>
    </source>
</reference>
<accession>A0A2W5PFI2</accession>
<comment type="caution">
    <text evidence="2">The sequence shown here is derived from an EMBL/GenBank/DDBJ whole genome shotgun (WGS) entry which is preliminary data.</text>
</comment>
<sequence length="78" mass="8455">MVDHHPAAREFLMTSRGLSAWFALGAAVLAILVALDRPHWFGLQPGTATARHQVVAHATTTASRSAPWLIKRTTTPGR</sequence>
<proteinExistence type="predicted"/>
<name>A0A2W5PFI2_9SPHN</name>
<evidence type="ECO:0000313" key="2">
    <source>
        <dbReference type="EMBL" id="PZQ62829.1"/>
    </source>
</evidence>
<evidence type="ECO:0000256" key="1">
    <source>
        <dbReference type="SAM" id="Phobius"/>
    </source>
</evidence>
<keyword evidence="1" id="KW-1133">Transmembrane helix</keyword>
<evidence type="ECO:0000313" key="3">
    <source>
        <dbReference type="Proteomes" id="UP000249229"/>
    </source>
</evidence>
<keyword evidence="1" id="KW-0472">Membrane</keyword>
<gene>
    <name evidence="2" type="ORF">DI544_01125</name>
</gene>
<dbReference type="AlphaFoldDB" id="A0A2W5PFI2"/>
<feature type="transmembrane region" description="Helical" evidence="1">
    <location>
        <begin position="18"/>
        <end position="35"/>
    </location>
</feature>
<dbReference type="Proteomes" id="UP000249229">
    <property type="component" value="Unassembled WGS sequence"/>
</dbReference>
<dbReference type="EMBL" id="QFQI01000001">
    <property type="protein sequence ID" value="PZQ62829.1"/>
    <property type="molecule type" value="Genomic_DNA"/>
</dbReference>
<organism evidence="2 3">
    <name type="scientific">Sphingomonas taxi</name>
    <dbReference type="NCBI Taxonomy" id="1549858"/>
    <lineage>
        <taxon>Bacteria</taxon>
        <taxon>Pseudomonadati</taxon>
        <taxon>Pseudomonadota</taxon>
        <taxon>Alphaproteobacteria</taxon>
        <taxon>Sphingomonadales</taxon>
        <taxon>Sphingomonadaceae</taxon>
        <taxon>Sphingomonas</taxon>
    </lineage>
</organism>
<protein>
    <submittedName>
        <fullName evidence="2">Uncharacterized protein</fullName>
    </submittedName>
</protein>
<keyword evidence="1" id="KW-0812">Transmembrane</keyword>